<dbReference type="Proteomes" id="UP001556040">
    <property type="component" value="Unassembled WGS sequence"/>
</dbReference>
<evidence type="ECO:0000256" key="8">
    <source>
        <dbReference type="SAM" id="Phobius"/>
    </source>
</evidence>
<name>A0ABV3Q517_9BACL</name>
<dbReference type="PANTHER" id="PTHR34975:SF2">
    <property type="entry name" value="SPORE GERMINATION PROTEIN A2"/>
    <property type="match status" value="1"/>
</dbReference>
<keyword evidence="10" id="KW-1185">Reference proteome</keyword>
<comment type="caution">
    <text evidence="9">The sequence shown here is derived from an EMBL/GenBank/DDBJ whole genome shotgun (WGS) entry which is preliminary data.</text>
</comment>
<feature type="transmembrane region" description="Helical" evidence="8">
    <location>
        <begin position="218"/>
        <end position="243"/>
    </location>
</feature>
<organism evidence="9 10">
    <name type="scientific">Jeotgalibacillus marinus</name>
    <dbReference type="NCBI Taxonomy" id="86667"/>
    <lineage>
        <taxon>Bacteria</taxon>
        <taxon>Bacillati</taxon>
        <taxon>Bacillota</taxon>
        <taxon>Bacilli</taxon>
        <taxon>Bacillales</taxon>
        <taxon>Caryophanaceae</taxon>
        <taxon>Jeotgalibacillus</taxon>
    </lineage>
</organism>
<accession>A0ABV3Q517</accession>
<comment type="similarity">
    <text evidence="2">Belongs to the amino acid-polyamine-organocation (APC) superfamily. Spore germination protein (SGP) (TC 2.A.3.9) family.</text>
</comment>
<dbReference type="RefSeq" id="WP_367779919.1">
    <property type="nucleotide sequence ID" value="NZ_JBFMIA010000010.1"/>
</dbReference>
<feature type="transmembrane region" description="Helical" evidence="8">
    <location>
        <begin position="114"/>
        <end position="137"/>
    </location>
</feature>
<gene>
    <name evidence="9" type="ORF">AB1471_11555</name>
</gene>
<evidence type="ECO:0000256" key="7">
    <source>
        <dbReference type="ARBA" id="ARBA00023136"/>
    </source>
</evidence>
<dbReference type="Pfam" id="PF03845">
    <property type="entry name" value="Spore_permease"/>
    <property type="match status" value="1"/>
</dbReference>
<feature type="transmembrane region" description="Helical" evidence="8">
    <location>
        <begin position="335"/>
        <end position="357"/>
    </location>
</feature>
<feature type="transmembrane region" description="Helical" evidence="8">
    <location>
        <begin position="149"/>
        <end position="169"/>
    </location>
</feature>
<evidence type="ECO:0000256" key="1">
    <source>
        <dbReference type="ARBA" id="ARBA00004141"/>
    </source>
</evidence>
<feature type="transmembrane region" description="Helical" evidence="8">
    <location>
        <begin position="305"/>
        <end position="323"/>
    </location>
</feature>
<reference evidence="9 10" key="1">
    <citation type="journal article" date="1979" name="Int. J. Syst. Evol. Microbiol.">
        <title>Bacillus globisporus subsp. marinus subsp. nov.</title>
        <authorList>
            <person name="Liu H."/>
        </authorList>
    </citation>
    <scope>NUCLEOTIDE SEQUENCE [LARGE SCALE GENOMIC DNA]</scope>
    <source>
        <strain evidence="9 10">DSM 1297</strain>
    </source>
</reference>
<dbReference type="EMBL" id="JBFMIA010000010">
    <property type="protein sequence ID" value="MEW9502428.1"/>
    <property type="molecule type" value="Genomic_DNA"/>
</dbReference>
<evidence type="ECO:0000256" key="6">
    <source>
        <dbReference type="ARBA" id="ARBA00022989"/>
    </source>
</evidence>
<feature type="transmembrane region" description="Helical" evidence="8">
    <location>
        <begin position="84"/>
        <end position="108"/>
    </location>
</feature>
<keyword evidence="3" id="KW-0813">Transport</keyword>
<evidence type="ECO:0000256" key="5">
    <source>
        <dbReference type="ARBA" id="ARBA00022692"/>
    </source>
</evidence>
<evidence type="ECO:0000256" key="2">
    <source>
        <dbReference type="ARBA" id="ARBA00007998"/>
    </source>
</evidence>
<comment type="subcellular location">
    <subcellularLocation>
        <location evidence="1">Membrane</location>
        <topology evidence="1">Multi-pass membrane protein</topology>
    </subcellularLocation>
</comment>
<proteinExistence type="inferred from homology"/>
<evidence type="ECO:0000256" key="4">
    <source>
        <dbReference type="ARBA" id="ARBA00022544"/>
    </source>
</evidence>
<dbReference type="InterPro" id="IPR004761">
    <property type="entry name" value="Spore_GerAB"/>
</dbReference>
<keyword evidence="6 8" id="KW-1133">Transmembrane helix</keyword>
<keyword evidence="5 8" id="KW-0812">Transmembrane</keyword>
<sequence>MKKHQNIISPTQATILIINFTLGVGILTLPRLVADEVGTPDIWITLLISSLVPLTIGFVIIMLNKRYPERTFYQYSSLIVGKALALFIGLLMILYFMTFASFAVRMMAEVVEGYLLEGTPVTILIVILLWLSLYLIVSGMTSIARVFQIIFPFTVIIFIVIALMSLGVFELNNLRPVLGEGITPVLKGIKPTVLSYIGVEIMLIIQAYMTDQHKAKKVIFLGVIIPTLLYAMTVVMVVGVLSINGITNLTYPTIILIQTFELPELLFERLDSLFLTVWIMQIFASISISFYAASLGLSQLFNKDIKRFIYGLLPIIFILSMIPRNLNQLFWIGDIVANVSLVLFGVIPCLLLLISFIRRKVQ</sequence>
<keyword evidence="4" id="KW-0309">Germination</keyword>
<feature type="transmembrane region" description="Helical" evidence="8">
    <location>
        <begin position="12"/>
        <end position="30"/>
    </location>
</feature>
<evidence type="ECO:0000313" key="9">
    <source>
        <dbReference type="EMBL" id="MEW9502428.1"/>
    </source>
</evidence>
<protein>
    <submittedName>
        <fullName evidence="9">GerAB/ArcD/ProY family transporter</fullName>
    </submittedName>
</protein>
<dbReference type="PANTHER" id="PTHR34975">
    <property type="entry name" value="SPORE GERMINATION PROTEIN A2"/>
    <property type="match status" value="1"/>
</dbReference>
<evidence type="ECO:0000256" key="3">
    <source>
        <dbReference type="ARBA" id="ARBA00022448"/>
    </source>
</evidence>
<feature type="transmembrane region" description="Helical" evidence="8">
    <location>
        <begin position="42"/>
        <end position="63"/>
    </location>
</feature>
<keyword evidence="7 8" id="KW-0472">Membrane</keyword>
<feature type="transmembrane region" description="Helical" evidence="8">
    <location>
        <begin position="189"/>
        <end position="209"/>
    </location>
</feature>
<dbReference type="NCBIfam" id="TIGR00912">
    <property type="entry name" value="2A0309"/>
    <property type="match status" value="1"/>
</dbReference>
<evidence type="ECO:0000313" key="10">
    <source>
        <dbReference type="Proteomes" id="UP001556040"/>
    </source>
</evidence>
<dbReference type="Gene3D" id="1.20.1740.10">
    <property type="entry name" value="Amino acid/polyamine transporter I"/>
    <property type="match status" value="1"/>
</dbReference>
<feature type="transmembrane region" description="Helical" evidence="8">
    <location>
        <begin position="273"/>
        <end position="293"/>
    </location>
</feature>